<dbReference type="NCBIfam" id="TIGR03666">
    <property type="entry name" value="Rv2061_F420"/>
    <property type="match status" value="1"/>
</dbReference>
<dbReference type="RefSeq" id="WP_345503460.1">
    <property type="nucleotide sequence ID" value="NZ_BAABLO010000011.1"/>
</dbReference>
<evidence type="ECO:0000259" key="2">
    <source>
        <dbReference type="Pfam" id="PF01243"/>
    </source>
</evidence>
<comment type="caution">
    <text evidence="3">The sequence shown here is derived from an EMBL/GenBank/DDBJ whole genome shotgun (WGS) entry which is preliminary data.</text>
</comment>
<feature type="domain" description="Pyridoxamine 5'-phosphate oxidase N-terminal" evidence="2">
    <location>
        <begin position="10"/>
        <end position="131"/>
    </location>
</feature>
<proteinExistence type="predicted"/>
<protein>
    <submittedName>
        <fullName evidence="3">PPOX class F420-dependent oxidoreductase</fullName>
    </submittedName>
</protein>
<evidence type="ECO:0000256" key="1">
    <source>
        <dbReference type="ARBA" id="ARBA00023002"/>
    </source>
</evidence>
<dbReference type="Gene3D" id="2.30.110.10">
    <property type="entry name" value="Electron Transport, Fmn-binding Protein, Chain A"/>
    <property type="match status" value="1"/>
</dbReference>
<evidence type="ECO:0000313" key="4">
    <source>
        <dbReference type="Proteomes" id="UP001500556"/>
    </source>
</evidence>
<name>A0ABP8YCG9_9MICO</name>
<dbReference type="InterPro" id="IPR052019">
    <property type="entry name" value="F420H2_bilvrd_red/Heme_oxyg"/>
</dbReference>
<dbReference type="InterPro" id="IPR019965">
    <property type="entry name" value="PPOX_F420-dep_Rv2061_put"/>
</dbReference>
<keyword evidence="1" id="KW-0560">Oxidoreductase</keyword>
<dbReference type="PANTHER" id="PTHR35176:SF11">
    <property type="entry name" value="PYRIDOXAMINE 5'-PHOSPHATE OXIDASE FAMILY PROTEIN"/>
    <property type="match status" value="1"/>
</dbReference>
<sequence length="132" mass="14745">MPTDVTLDDLADEKFVSLTTFRKNGIGVPTPVWVGRDRDALVVTTPVGSGKVKRLRNNPTVELRPCSRRGTVDDGAPTVTARAEVVEGPDAMRRLDEVFRPKYSLEYRIVMGIERLLRRGSPQRVMLRITPA</sequence>
<dbReference type="PANTHER" id="PTHR35176">
    <property type="entry name" value="HEME OXYGENASE HI_0854-RELATED"/>
    <property type="match status" value="1"/>
</dbReference>
<dbReference type="EMBL" id="BAABLO010000011">
    <property type="protein sequence ID" value="GAA4724524.1"/>
    <property type="molecule type" value="Genomic_DNA"/>
</dbReference>
<organism evidence="3 4">
    <name type="scientific">Pedococcus ginsenosidimutans</name>
    <dbReference type="NCBI Taxonomy" id="490570"/>
    <lineage>
        <taxon>Bacteria</taxon>
        <taxon>Bacillati</taxon>
        <taxon>Actinomycetota</taxon>
        <taxon>Actinomycetes</taxon>
        <taxon>Micrococcales</taxon>
        <taxon>Intrasporangiaceae</taxon>
        <taxon>Pedococcus</taxon>
    </lineage>
</organism>
<gene>
    <name evidence="3" type="ORF">GCM10025782_23210</name>
</gene>
<evidence type="ECO:0000313" key="3">
    <source>
        <dbReference type="EMBL" id="GAA4724524.1"/>
    </source>
</evidence>
<keyword evidence="4" id="KW-1185">Reference proteome</keyword>
<accession>A0ABP8YCG9</accession>
<dbReference type="InterPro" id="IPR011576">
    <property type="entry name" value="Pyridox_Oxase_N"/>
</dbReference>
<reference evidence="4" key="1">
    <citation type="journal article" date="2019" name="Int. J. Syst. Evol. Microbiol.">
        <title>The Global Catalogue of Microorganisms (GCM) 10K type strain sequencing project: providing services to taxonomists for standard genome sequencing and annotation.</title>
        <authorList>
            <consortium name="The Broad Institute Genomics Platform"/>
            <consortium name="The Broad Institute Genome Sequencing Center for Infectious Disease"/>
            <person name="Wu L."/>
            <person name="Ma J."/>
        </authorList>
    </citation>
    <scope>NUCLEOTIDE SEQUENCE [LARGE SCALE GENOMIC DNA]</scope>
    <source>
        <strain evidence="4">JCM 18961</strain>
    </source>
</reference>
<dbReference type="InterPro" id="IPR012349">
    <property type="entry name" value="Split_barrel_FMN-bd"/>
</dbReference>
<dbReference type="Pfam" id="PF01243">
    <property type="entry name" value="PNPOx_N"/>
    <property type="match status" value="1"/>
</dbReference>
<dbReference type="Proteomes" id="UP001500556">
    <property type="component" value="Unassembled WGS sequence"/>
</dbReference>
<dbReference type="SUPFAM" id="SSF50475">
    <property type="entry name" value="FMN-binding split barrel"/>
    <property type="match status" value="1"/>
</dbReference>